<sequence>MIRHKEKKELLVYEPAIKYASFPALEMHSEGKDNVGKSVLKENTEVFDIIDWLRREKSVGSIIKLKVPDRMHNPHNKVKIAKYVRIFRVEVLDWRFLDLGLSLFDKVKSNIRELHLYSSGKRAAIRH</sequence>
<dbReference type="OrthoDB" id="3795339at2759"/>
<dbReference type="Proteomes" id="UP000799764">
    <property type="component" value="Unassembled WGS sequence"/>
</dbReference>
<reference evidence="1" key="1">
    <citation type="journal article" date="2020" name="Stud. Mycol.">
        <title>101 Dothideomycetes genomes: a test case for predicting lifestyles and emergence of pathogens.</title>
        <authorList>
            <person name="Haridas S."/>
            <person name="Albert R."/>
            <person name="Binder M."/>
            <person name="Bloem J."/>
            <person name="Labutti K."/>
            <person name="Salamov A."/>
            <person name="Andreopoulos B."/>
            <person name="Baker S."/>
            <person name="Barry K."/>
            <person name="Bills G."/>
            <person name="Bluhm B."/>
            <person name="Cannon C."/>
            <person name="Castanera R."/>
            <person name="Culley D."/>
            <person name="Daum C."/>
            <person name="Ezra D."/>
            <person name="Gonzalez J."/>
            <person name="Henrissat B."/>
            <person name="Kuo A."/>
            <person name="Liang C."/>
            <person name="Lipzen A."/>
            <person name="Lutzoni F."/>
            <person name="Magnuson J."/>
            <person name="Mondo S."/>
            <person name="Nolan M."/>
            <person name="Ohm R."/>
            <person name="Pangilinan J."/>
            <person name="Park H.-J."/>
            <person name="Ramirez L."/>
            <person name="Alfaro M."/>
            <person name="Sun H."/>
            <person name="Tritt A."/>
            <person name="Yoshinaga Y."/>
            <person name="Zwiers L.-H."/>
            <person name="Turgeon B."/>
            <person name="Goodwin S."/>
            <person name="Spatafora J."/>
            <person name="Crous P."/>
            <person name="Grigoriev I."/>
        </authorList>
    </citation>
    <scope>NUCLEOTIDE SEQUENCE</scope>
    <source>
        <strain evidence="1">CBS 690.94</strain>
    </source>
</reference>
<dbReference type="AlphaFoldDB" id="A0A9P4UAF2"/>
<protein>
    <submittedName>
        <fullName evidence="1">Uncharacterized protein</fullName>
    </submittedName>
</protein>
<evidence type="ECO:0000313" key="2">
    <source>
        <dbReference type="Proteomes" id="UP000799764"/>
    </source>
</evidence>
<dbReference type="EMBL" id="MU001503">
    <property type="protein sequence ID" value="KAF2443180.1"/>
    <property type="molecule type" value="Genomic_DNA"/>
</dbReference>
<accession>A0A9P4UAF2</accession>
<gene>
    <name evidence="1" type="ORF">P171DRAFT_362849</name>
</gene>
<keyword evidence="2" id="KW-1185">Reference proteome</keyword>
<name>A0A9P4UAF2_9PLEO</name>
<proteinExistence type="predicted"/>
<organism evidence="1 2">
    <name type="scientific">Karstenula rhodostoma CBS 690.94</name>
    <dbReference type="NCBI Taxonomy" id="1392251"/>
    <lineage>
        <taxon>Eukaryota</taxon>
        <taxon>Fungi</taxon>
        <taxon>Dikarya</taxon>
        <taxon>Ascomycota</taxon>
        <taxon>Pezizomycotina</taxon>
        <taxon>Dothideomycetes</taxon>
        <taxon>Pleosporomycetidae</taxon>
        <taxon>Pleosporales</taxon>
        <taxon>Massarineae</taxon>
        <taxon>Didymosphaeriaceae</taxon>
        <taxon>Karstenula</taxon>
    </lineage>
</organism>
<comment type="caution">
    <text evidence="1">The sequence shown here is derived from an EMBL/GenBank/DDBJ whole genome shotgun (WGS) entry which is preliminary data.</text>
</comment>
<evidence type="ECO:0000313" key="1">
    <source>
        <dbReference type="EMBL" id="KAF2443180.1"/>
    </source>
</evidence>